<comment type="caution">
    <text evidence="4">The sequence shown here is derived from an EMBL/GenBank/DDBJ whole genome shotgun (WGS) entry which is preliminary data.</text>
</comment>
<feature type="domain" description="DUF5683" evidence="3">
    <location>
        <begin position="71"/>
        <end position="212"/>
    </location>
</feature>
<dbReference type="Proteomes" id="UP000679126">
    <property type="component" value="Unassembled WGS sequence"/>
</dbReference>
<dbReference type="InterPro" id="IPR043738">
    <property type="entry name" value="DUF5683"/>
</dbReference>
<dbReference type="EMBL" id="JAGHKP010000006">
    <property type="protein sequence ID" value="MBO9155409.1"/>
    <property type="molecule type" value="Genomic_DNA"/>
</dbReference>
<protein>
    <recommendedName>
        <fullName evidence="3">DUF5683 domain-containing protein</fullName>
    </recommendedName>
</protein>
<evidence type="ECO:0000313" key="5">
    <source>
        <dbReference type="Proteomes" id="UP000679126"/>
    </source>
</evidence>
<sequence>MRNRSGYLVYFLLCLFLLPAIDSHAQKDTTVNPQLRDSLLRRNAVAEKDTTQATARAISPADTLLANYKSLHSPRKAAFYSAVLPGLGQIYNREYWKVPLVYAALGISTGFFIGNMDLYREYRDAYRVRVANQNNPDFQDKYPRYTDSDLRLLRDGYRQYVDYSVLVFVAAYALNIVDATVFAHLRQFDISDDLSMRVSPRMINNRTLGIGVSISLSPRKNKPQGIAIR</sequence>
<evidence type="ECO:0000256" key="2">
    <source>
        <dbReference type="SAM" id="SignalP"/>
    </source>
</evidence>
<feature type="transmembrane region" description="Helical" evidence="1">
    <location>
        <begin position="160"/>
        <end position="185"/>
    </location>
</feature>
<keyword evidence="1" id="KW-0472">Membrane</keyword>
<keyword evidence="1" id="KW-0812">Transmembrane</keyword>
<feature type="transmembrane region" description="Helical" evidence="1">
    <location>
        <begin position="100"/>
        <end position="119"/>
    </location>
</feature>
<keyword evidence="2" id="KW-0732">Signal</keyword>
<evidence type="ECO:0000256" key="1">
    <source>
        <dbReference type="SAM" id="Phobius"/>
    </source>
</evidence>
<name>A0ABS3YMV6_9BACT</name>
<evidence type="ECO:0000313" key="4">
    <source>
        <dbReference type="EMBL" id="MBO9155409.1"/>
    </source>
</evidence>
<dbReference type="RefSeq" id="WP_209148668.1">
    <property type="nucleotide sequence ID" value="NZ_JAGHKP010000006.1"/>
</dbReference>
<keyword evidence="5" id="KW-1185">Reference proteome</keyword>
<feature type="chain" id="PRO_5047053368" description="DUF5683 domain-containing protein" evidence="2">
    <location>
        <begin position="26"/>
        <end position="229"/>
    </location>
</feature>
<proteinExistence type="predicted"/>
<organism evidence="4 5">
    <name type="scientific">Chitinophaga chungangae</name>
    <dbReference type="NCBI Taxonomy" id="2821488"/>
    <lineage>
        <taxon>Bacteria</taxon>
        <taxon>Pseudomonadati</taxon>
        <taxon>Bacteroidota</taxon>
        <taxon>Chitinophagia</taxon>
        <taxon>Chitinophagales</taxon>
        <taxon>Chitinophagaceae</taxon>
        <taxon>Chitinophaga</taxon>
    </lineage>
</organism>
<gene>
    <name evidence="4" type="ORF">J7I43_24485</name>
</gene>
<keyword evidence="1" id="KW-1133">Transmembrane helix</keyword>
<reference evidence="5" key="1">
    <citation type="submission" date="2021-03" db="EMBL/GenBank/DDBJ databases">
        <title>Assistant Professor.</title>
        <authorList>
            <person name="Huq M.A."/>
        </authorList>
    </citation>
    <scope>NUCLEOTIDE SEQUENCE [LARGE SCALE GENOMIC DNA]</scope>
    <source>
        <strain evidence="5">MAH-28</strain>
    </source>
</reference>
<feature type="signal peptide" evidence="2">
    <location>
        <begin position="1"/>
        <end position="25"/>
    </location>
</feature>
<accession>A0ABS3YMV6</accession>
<dbReference type="Pfam" id="PF18935">
    <property type="entry name" value="DUF5683"/>
    <property type="match status" value="1"/>
</dbReference>
<evidence type="ECO:0000259" key="3">
    <source>
        <dbReference type="Pfam" id="PF18935"/>
    </source>
</evidence>